<sequence>MPSFPDDEESRECFLAGLVIRGLVMRSWDIVASETLKRKPHGVLFSNGLGDPSAVPYAVETAKEILGKVPVFGICMGHQLLGQALGGKTFKMKFSHHGGNHPLFYLHTLQWDPPIVDKAVISVVFLTNVKIKKCVFWLHTEGGVGSIQISVEEFFKQPTQSNGQNNGAAHGETSQANQGPVTSNHAHMKGIADVLQLVKEIPSTMMTELDDIRTKVNFLYEKFSSAKDKNLDNNLHNTSNHHNSMHNIPPNPNPPLQSPRPISNPTSQQLTIEVSSNNTRTLPQHQQTISKSTPSWMKAPSETPLKDGNAPDLPMEDLCNDDPYYVPPVLTVPSLVEEDE</sequence>
<dbReference type="InterPro" id="IPR017926">
    <property type="entry name" value="GATASE"/>
</dbReference>
<dbReference type="InterPro" id="IPR029062">
    <property type="entry name" value="Class_I_gatase-like"/>
</dbReference>
<protein>
    <recommendedName>
        <fullName evidence="3">carbamoyl-phosphate synthase (glutamine-hydrolyzing)</fullName>
        <ecNumber evidence="3">6.3.5.5</ecNumber>
    </recommendedName>
</protein>
<organism evidence="10 11">
    <name type="scientific">Acer negundo</name>
    <name type="common">Box elder</name>
    <dbReference type="NCBI Taxonomy" id="4023"/>
    <lineage>
        <taxon>Eukaryota</taxon>
        <taxon>Viridiplantae</taxon>
        <taxon>Streptophyta</taxon>
        <taxon>Embryophyta</taxon>
        <taxon>Tracheophyta</taxon>
        <taxon>Spermatophyta</taxon>
        <taxon>Magnoliopsida</taxon>
        <taxon>eudicotyledons</taxon>
        <taxon>Gunneridae</taxon>
        <taxon>Pentapetalae</taxon>
        <taxon>rosids</taxon>
        <taxon>malvids</taxon>
        <taxon>Sapindales</taxon>
        <taxon>Sapindaceae</taxon>
        <taxon>Hippocastanoideae</taxon>
        <taxon>Acereae</taxon>
        <taxon>Acer</taxon>
    </lineage>
</organism>
<dbReference type="Proteomes" id="UP001064489">
    <property type="component" value="Chromosome 10"/>
</dbReference>
<comment type="catalytic activity">
    <reaction evidence="7">
        <text>L-glutamine + H2O = L-glutamate + NH4(+)</text>
        <dbReference type="Rhea" id="RHEA:15889"/>
        <dbReference type="ChEBI" id="CHEBI:15377"/>
        <dbReference type="ChEBI" id="CHEBI:28938"/>
        <dbReference type="ChEBI" id="CHEBI:29985"/>
        <dbReference type="ChEBI" id="CHEBI:58359"/>
    </reaction>
</comment>
<keyword evidence="4" id="KW-0315">Glutamine amidotransferase</keyword>
<comment type="similarity">
    <text evidence="2">Belongs to the CarA family.</text>
</comment>
<proteinExistence type="inferred from homology"/>
<reference evidence="10" key="2">
    <citation type="submission" date="2023-02" db="EMBL/GenBank/DDBJ databases">
        <authorList>
            <person name="Swenson N.G."/>
            <person name="Wegrzyn J.L."/>
            <person name="Mcevoy S.L."/>
        </authorList>
    </citation>
    <scope>NUCLEOTIDE SEQUENCE</scope>
    <source>
        <strain evidence="10">91603</strain>
        <tissue evidence="10">Leaf</tissue>
    </source>
</reference>
<dbReference type="GO" id="GO:0004088">
    <property type="term" value="F:carbamoyl-phosphate synthase (glutamine-hydrolyzing) activity"/>
    <property type="evidence" value="ECO:0007669"/>
    <property type="project" value="UniProtKB-EC"/>
</dbReference>
<feature type="compositionally biased region" description="Low complexity" evidence="8">
    <location>
        <begin position="232"/>
        <end position="248"/>
    </location>
</feature>
<dbReference type="EMBL" id="JAJSOW010000105">
    <property type="protein sequence ID" value="KAI9165995.1"/>
    <property type="molecule type" value="Genomic_DNA"/>
</dbReference>
<dbReference type="PANTHER" id="PTHR43418">
    <property type="entry name" value="MULTIFUNCTIONAL TRYPTOPHAN BIOSYNTHESIS PROTEIN-RELATED"/>
    <property type="match status" value="1"/>
</dbReference>
<dbReference type="InterPro" id="IPR050472">
    <property type="entry name" value="Anth_synth/Amidotransfase"/>
</dbReference>
<gene>
    <name evidence="10" type="ORF">LWI28_024350</name>
</gene>
<dbReference type="EC" id="6.3.5.5" evidence="3"/>
<comment type="pathway">
    <text evidence="1">Amino-acid biosynthesis; L-arginine biosynthesis; carbamoyl phosphate from bicarbonate: step 1/1.</text>
</comment>
<feature type="region of interest" description="Disordered" evidence="8">
    <location>
        <begin position="158"/>
        <end position="184"/>
    </location>
</feature>
<evidence type="ECO:0000256" key="1">
    <source>
        <dbReference type="ARBA" id="ARBA00005077"/>
    </source>
</evidence>
<comment type="catalytic activity">
    <reaction evidence="6">
        <text>hydrogencarbonate + L-glutamine + 2 ATP + H2O = carbamoyl phosphate + L-glutamate + 2 ADP + phosphate + 2 H(+)</text>
        <dbReference type="Rhea" id="RHEA:18633"/>
        <dbReference type="ChEBI" id="CHEBI:15377"/>
        <dbReference type="ChEBI" id="CHEBI:15378"/>
        <dbReference type="ChEBI" id="CHEBI:17544"/>
        <dbReference type="ChEBI" id="CHEBI:29985"/>
        <dbReference type="ChEBI" id="CHEBI:30616"/>
        <dbReference type="ChEBI" id="CHEBI:43474"/>
        <dbReference type="ChEBI" id="CHEBI:58228"/>
        <dbReference type="ChEBI" id="CHEBI:58359"/>
        <dbReference type="ChEBI" id="CHEBI:456216"/>
        <dbReference type="EC" id="6.3.5.5"/>
    </reaction>
</comment>
<evidence type="ECO:0000313" key="11">
    <source>
        <dbReference type="Proteomes" id="UP001064489"/>
    </source>
</evidence>
<evidence type="ECO:0000256" key="8">
    <source>
        <dbReference type="SAM" id="MobiDB-lite"/>
    </source>
</evidence>
<evidence type="ECO:0000256" key="7">
    <source>
        <dbReference type="ARBA" id="ARBA00049285"/>
    </source>
</evidence>
<feature type="compositionally biased region" description="Pro residues" evidence="8">
    <location>
        <begin position="249"/>
        <end position="258"/>
    </location>
</feature>
<accession>A0AAD5IPL9</accession>
<feature type="domain" description="Glutamine amidotransferase" evidence="9">
    <location>
        <begin position="27"/>
        <end position="104"/>
    </location>
</feature>
<evidence type="ECO:0000256" key="6">
    <source>
        <dbReference type="ARBA" id="ARBA00048816"/>
    </source>
</evidence>
<name>A0AAD5IPL9_ACENE</name>
<dbReference type="PRINTS" id="PR00099">
    <property type="entry name" value="CPSGATASE"/>
</dbReference>
<keyword evidence="11" id="KW-1185">Reference proteome</keyword>
<evidence type="ECO:0000259" key="9">
    <source>
        <dbReference type="Pfam" id="PF00117"/>
    </source>
</evidence>
<reference evidence="10" key="1">
    <citation type="journal article" date="2022" name="Plant J.">
        <title>Strategies of tolerance reflected in two North American maple genomes.</title>
        <authorList>
            <person name="McEvoy S.L."/>
            <person name="Sezen U.U."/>
            <person name="Trouern-Trend A."/>
            <person name="McMahon S.M."/>
            <person name="Schaberg P.G."/>
            <person name="Yang J."/>
            <person name="Wegrzyn J.L."/>
            <person name="Swenson N.G."/>
        </authorList>
    </citation>
    <scope>NUCLEOTIDE SEQUENCE</scope>
    <source>
        <strain evidence="10">91603</strain>
    </source>
</reference>
<dbReference type="PANTHER" id="PTHR43418:SF7">
    <property type="entry name" value="CARBAMOYL-PHOSPHATE SYNTHASE SMALL CHAIN"/>
    <property type="match status" value="1"/>
</dbReference>
<dbReference type="SUPFAM" id="SSF52317">
    <property type="entry name" value="Class I glutamine amidotransferase-like"/>
    <property type="match status" value="1"/>
</dbReference>
<comment type="caution">
    <text evidence="10">The sequence shown here is derived from an EMBL/GenBank/DDBJ whole genome shotgun (WGS) entry which is preliminary data.</text>
</comment>
<comment type="subunit">
    <text evidence="5">Heterodimer composed of 2 chains; the small (or glutamine) chain promotes the hydrolysis of glutamine to ammonia, which is used by the large (or ammonia) chain to synthesize carbamoyl phosphate.</text>
</comment>
<evidence type="ECO:0000256" key="2">
    <source>
        <dbReference type="ARBA" id="ARBA00007800"/>
    </source>
</evidence>
<feature type="compositionally biased region" description="Polar residues" evidence="8">
    <location>
        <begin position="263"/>
        <end position="295"/>
    </location>
</feature>
<evidence type="ECO:0000256" key="3">
    <source>
        <dbReference type="ARBA" id="ARBA00012738"/>
    </source>
</evidence>
<dbReference type="Gene3D" id="3.40.50.880">
    <property type="match status" value="1"/>
</dbReference>
<feature type="region of interest" description="Disordered" evidence="8">
    <location>
        <begin position="229"/>
        <end position="324"/>
    </location>
</feature>
<evidence type="ECO:0000256" key="4">
    <source>
        <dbReference type="ARBA" id="ARBA00022962"/>
    </source>
</evidence>
<evidence type="ECO:0000256" key="5">
    <source>
        <dbReference type="ARBA" id="ARBA00044031"/>
    </source>
</evidence>
<dbReference type="AlphaFoldDB" id="A0AAD5IPL9"/>
<evidence type="ECO:0000313" key="10">
    <source>
        <dbReference type="EMBL" id="KAI9165995.1"/>
    </source>
</evidence>
<dbReference type="Pfam" id="PF00117">
    <property type="entry name" value="GATase"/>
    <property type="match status" value="1"/>
</dbReference>